<organism evidence="2 3">
    <name type="scientific">Pseudomonas putida</name>
    <name type="common">Arthrobacter siderocapsulatus</name>
    <dbReference type="NCBI Taxonomy" id="303"/>
    <lineage>
        <taxon>Bacteria</taxon>
        <taxon>Pseudomonadati</taxon>
        <taxon>Pseudomonadota</taxon>
        <taxon>Gammaproteobacteria</taxon>
        <taxon>Pseudomonadales</taxon>
        <taxon>Pseudomonadaceae</taxon>
        <taxon>Pseudomonas</taxon>
    </lineage>
</organism>
<dbReference type="RefSeq" id="WP_075044443.1">
    <property type="nucleotide sequence ID" value="NZ_CP018743.1"/>
</dbReference>
<protein>
    <submittedName>
        <fullName evidence="2">Uncharacterized protein</fullName>
    </submittedName>
</protein>
<dbReference type="SUPFAM" id="SSF51197">
    <property type="entry name" value="Clavaminate synthase-like"/>
    <property type="match status" value="1"/>
</dbReference>
<sequence>MPRSEVAYLDFSPEQSKAITFASQTIADLGGPETKGVALQARIFADQLEQALSEEQRALLQRFSEGQLSALMYRQMPCANEPIPEYLPDISALAQNPRCQYLASRNQLLLELVRYRSFAFDIDNDGKQVRLVGNFKGGGRVPRLDEDPCLEVETSSHAGLRLGPHTEAPYNCSTISTNANSPAPSALILTARWNPANEPTNVFPLREIIERLGSLDALALTSTSFDFTRSDCFAHGQGNAGKAVSMLQFEPNGGFSVRYNSYRFSLNERACSAAARAFDAFQKALDNARPLAFVLQPDSALLINNSRALHGRDMVQDNRRLLIRQFGYSPFAVPLVLAEDPLLVRG</sequence>
<keyword evidence="1" id="KW-0560">Oxidoreductase</keyword>
<name>A0A1L5PML3_PSEPU</name>
<proteinExistence type="predicted"/>
<evidence type="ECO:0000313" key="3">
    <source>
        <dbReference type="Proteomes" id="UP000185146"/>
    </source>
</evidence>
<evidence type="ECO:0000256" key="1">
    <source>
        <dbReference type="ARBA" id="ARBA00023002"/>
    </source>
</evidence>
<dbReference type="GO" id="GO:0016706">
    <property type="term" value="F:2-oxoglutarate-dependent dioxygenase activity"/>
    <property type="evidence" value="ECO:0007669"/>
    <property type="project" value="UniProtKB-ARBA"/>
</dbReference>
<dbReference type="Proteomes" id="UP000185146">
    <property type="component" value="Chromosome"/>
</dbReference>
<dbReference type="InterPro" id="IPR042098">
    <property type="entry name" value="TauD-like_sf"/>
</dbReference>
<evidence type="ECO:0000313" key="2">
    <source>
        <dbReference type="EMBL" id="APO81427.1"/>
    </source>
</evidence>
<accession>A0A1L5PML3</accession>
<dbReference type="AlphaFoldDB" id="A0A1L5PML3"/>
<reference evidence="2 3" key="1">
    <citation type="submission" date="2016-12" db="EMBL/GenBank/DDBJ databases">
        <title>Draft Genome Sequence of Mercury Resistant Pseudomonas DRA525.</title>
        <authorList>
            <person name="Drace K.M."/>
        </authorList>
    </citation>
    <scope>NUCLEOTIDE SEQUENCE [LARGE SCALE GENOMIC DNA]</scope>
    <source>
        <strain evidence="2 3">DRA525</strain>
    </source>
</reference>
<dbReference type="Gene3D" id="3.60.130.10">
    <property type="entry name" value="Clavaminate synthase-like"/>
    <property type="match status" value="1"/>
</dbReference>
<gene>
    <name evidence="2" type="ORF">BL240_08160</name>
</gene>
<dbReference type="EMBL" id="CP018743">
    <property type="protein sequence ID" value="APO81427.1"/>
    <property type="molecule type" value="Genomic_DNA"/>
</dbReference>